<organism evidence="2 3">
    <name type="scientific">Pseudovibrio ascidiaceicola</name>
    <dbReference type="NCBI Taxonomy" id="285279"/>
    <lineage>
        <taxon>Bacteria</taxon>
        <taxon>Pseudomonadati</taxon>
        <taxon>Pseudomonadota</taxon>
        <taxon>Alphaproteobacteria</taxon>
        <taxon>Hyphomicrobiales</taxon>
        <taxon>Stappiaceae</taxon>
        <taxon>Pseudovibrio</taxon>
    </lineage>
</organism>
<sequence>MTVVTPNRQGKIALFFGVVFCAITVALTGYIFTLGPQRSQDAQWFVLLVAFPVLIQLYLNRAVILNHIRDHWYLWAISTAVCLVVGLQLNFGQLNSTGTMADQLRTYFFSWVEGQPPSSEYAGKPSDMYNAKQVRYRIVSPARGDLDLTDPSGFFHNGVTWKTMPDAAFEVDGPIGMIKSVLYHGLGERD</sequence>
<feature type="transmembrane region" description="Helical" evidence="1">
    <location>
        <begin position="72"/>
        <end position="91"/>
    </location>
</feature>
<name>A0A1I4AJ35_9HYPH</name>
<keyword evidence="1" id="KW-1133">Transmembrane helix</keyword>
<evidence type="ECO:0000256" key="1">
    <source>
        <dbReference type="SAM" id="Phobius"/>
    </source>
</evidence>
<dbReference type="RefSeq" id="WP_093520086.1">
    <property type="nucleotide sequence ID" value="NZ_FOSK01000006.1"/>
</dbReference>
<feature type="transmembrane region" description="Helical" evidence="1">
    <location>
        <begin position="44"/>
        <end position="60"/>
    </location>
</feature>
<evidence type="ECO:0000313" key="3">
    <source>
        <dbReference type="Proteomes" id="UP000199598"/>
    </source>
</evidence>
<evidence type="ECO:0000313" key="2">
    <source>
        <dbReference type="EMBL" id="SFK56190.1"/>
    </source>
</evidence>
<reference evidence="2 3" key="1">
    <citation type="submission" date="2016-10" db="EMBL/GenBank/DDBJ databases">
        <authorList>
            <person name="Varghese N."/>
            <person name="Submissions S."/>
        </authorList>
    </citation>
    <scope>NUCLEOTIDE SEQUENCE [LARGE SCALE GENOMIC DNA]</scope>
    <source>
        <strain evidence="2 3">DSM 16392</strain>
    </source>
</reference>
<proteinExistence type="predicted"/>
<dbReference type="EMBL" id="FOSK01000006">
    <property type="protein sequence ID" value="SFK56190.1"/>
    <property type="molecule type" value="Genomic_DNA"/>
</dbReference>
<comment type="caution">
    <text evidence="2">The sequence shown here is derived from an EMBL/GenBank/DDBJ whole genome shotgun (WGS) entry which is preliminary data.</text>
</comment>
<accession>A0A1I4AJ35</accession>
<keyword evidence="1" id="KW-0472">Membrane</keyword>
<dbReference type="Proteomes" id="UP000199598">
    <property type="component" value="Unassembled WGS sequence"/>
</dbReference>
<gene>
    <name evidence="2" type="ORF">SAMN04488518_106227</name>
</gene>
<protein>
    <submittedName>
        <fullName evidence="2">Uncharacterized protein</fullName>
    </submittedName>
</protein>
<keyword evidence="3" id="KW-1185">Reference proteome</keyword>
<keyword evidence="1" id="KW-0812">Transmembrane</keyword>
<feature type="transmembrane region" description="Helical" evidence="1">
    <location>
        <begin position="12"/>
        <end position="32"/>
    </location>
</feature>